<name>C1MXB3_MICPC</name>
<evidence type="ECO:0000256" key="1">
    <source>
        <dbReference type="ARBA" id="ARBA00022603"/>
    </source>
</evidence>
<dbReference type="Pfam" id="PF03602">
    <property type="entry name" value="Cons_hypoth95"/>
    <property type="match status" value="1"/>
</dbReference>
<evidence type="ECO:0000256" key="2">
    <source>
        <dbReference type="ARBA" id="ARBA00022679"/>
    </source>
</evidence>
<dbReference type="eggNOG" id="ENOG502QSWU">
    <property type="taxonomic scope" value="Eukaryota"/>
</dbReference>
<dbReference type="SUPFAM" id="SSF53335">
    <property type="entry name" value="S-adenosyl-L-methionine-dependent methyltransferases"/>
    <property type="match status" value="1"/>
</dbReference>
<reference evidence="4 5" key="1">
    <citation type="journal article" date="2009" name="Science">
        <title>Green evolution and dynamic adaptations revealed by genomes of the marine picoeukaryotes Micromonas.</title>
        <authorList>
            <person name="Worden A.Z."/>
            <person name="Lee J.H."/>
            <person name="Mock T."/>
            <person name="Rouze P."/>
            <person name="Simmons M.P."/>
            <person name="Aerts A.L."/>
            <person name="Allen A.E."/>
            <person name="Cuvelier M.L."/>
            <person name="Derelle E."/>
            <person name="Everett M.V."/>
            <person name="Foulon E."/>
            <person name="Grimwood J."/>
            <person name="Gundlach H."/>
            <person name="Henrissat B."/>
            <person name="Napoli C."/>
            <person name="McDonald S.M."/>
            <person name="Parker M.S."/>
            <person name="Rombauts S."/>
            <person name="Salamov A."/>
            <person name="Von Dassow P."/>
            <person name="Badger J.H."/>
            <person name="Coutinho P.M."/>
            <person name="Demir E."/>
            <person name="Dubchak I."/>
            <person name="Gentemann C."/>
            <person name="Eikrem W."/>
            <person name="Gready J.E."/>
            <person name="John U."/>
            <person name="Lanier W."/>
            <person name="Lindquist E.A."/>
            <person name="Lucas S."/>
            <person name="Mayer K.F."/>
            <person name="Moreau H."/>
            <person name="Not F."/>
            <person name="Otillar R."/>
            <person name="Panaud O."/>
            <person name="Pangilinan J."/>
            <person name="Paulsen I."/>
            <person name="Piegu B."/>
            <person name="Poliakov A."/>
            <person name="Robbens S."/>
            <person name="Schmutz J."/>
            <person name="Toulza E."/>
            <person name="Wyss T."/>
            <person name="Zelensky A."/>
            <person name="Zhou K."/>
            <person name="Armbrust E.V."/>
            <person name="Bhattacharya D."/>
            <person name="Goodenough U.W."/>
            <person name="Van de Peer Y."/>
            <person name="Grigoriev I.V."/>
        </authorList>
    </citation>
    <scope>NUCLEOTIDE SEQUENCE [LARGE SCALE GENOMIC DNA]</scope>
    <source>
        <strain evidence="4 5">CCMP1545</strain>
    </source>
</reference>
<dbReference type="InterPro" id="IPR029063">
    <property type="entry name" value="SAM-dependent_MTases_sf"/>
</dbReference>
<dbReference type="RefSeq" id="XP_003060663.1">
    <property type="nucleotide sequence ID" value="XM_003060617.1"/>
</dbReference>
<feature type="compositionally biased region" description="Acidic residues" evidence="3">
    <location>
        <begin position="148"/>
        <end position="157"/>
    </location>
</feature>
<dbReference type="PANTHER" id="PTHR43542:SF1">
    <property type="entry name" value="METHYLTRANSFERASE"/>
    <property type="match status" value="1"/>
</dbReference>
<dbReference type="InterPro" id="IPR004398">
    <property type="entry name" value="RNA_MeTrfase_RsmD"/>
</dbReference>
<keyword evidence="1" id="KW-0489">Methyltransferase</keyword>
<feature type="compositionally biased region" description="Acidic residues" evidence="3">
    <location>
        <begin position="169"/>
        <end position="181"/>
    </location>
</feature>
<protein>
    <submittedName>
        <fullName evidence="4">Predicted protein</fullName>
    </submittedName>
</protein>
<feature type="compositionally biased region" description="Basic and acidic residues" evidence="3">
    <location>
        <begin position="80"/>
        <end position="91"/>
    </location>
</feature>
<organism evidence="5">
    <name type="scientific">Micromonas pusilla (strain CCMP1545)</name>
    <name type="common">Picoplanktonic green alga</name>
    <dbReference type="NCBI Taxonomy" id="564608"/>
    <lineage>
        <taxon>Eukaryota</taxon>
        <taxon>Viridiplantae</taxon>
        <taxon>Chlorophyta</taxon>
        <taxon>Mamiellophyceae</taxon>
        <taxon>Mamiellales</taxon>
        <taxon>Mamiellaceae</taxon>
        <taxon>Micromonas</taxon>
    </lineage>
</organism>
<feature type="compositionally biased region" description="Low complexity" evidence="3">
    <location>
        <begin position="7"/>
        <end position="56"/>
    </location>
</feature>
<feature type="compositionally biased region" description="Basic and acidic residues" evidence="3">
    <location>
        <begin position="198"/>
        <end position="209"/>
    </location>
</feature>
<feature type="compositionally biased region" description="Low complexity" evidence="3">
    <location>
        <begin position="158"/>
        <end position="168"/>
    </location>
</feature>
<evidence type="ECO:0000256" key="3">
    <source>
        <dbReference type="SAM" id="MobiDB-lite"/>
    </source>
</evidence>
<keyword evidence="5" id="KW-1185">Reference proteome</keyword>
<sequence>MHASTLRSRAGGTRARVVARPPTRAPTRAVALARASGATGAAAAARERQLQSSRRASPSRRARAAVAVARAKAPGGGFARPDESTSPRAEDELYWDPADLEDEDPPLIEVDDLDLDDDDDDDDDAWFFVPDGAGVDVGDDVLFQIGTEGDDDDDDDFGFATGFTTTTLDGDDDDDDDESDDAATRTRNKSNRARRRRDAVDAAAEDRGSGSKATELPNAAQTKADRKKREDVARMVAMGVPEKLLRRLESEKAAVASFNERKQTEQARKTHKRMTIVAGTYARRKLLSPSGLDTRPMMGMVRGATFDMVMALIGSASNVQFPDPSSRWLDLFAGTGAIGLEAMSRGCVESHFVEMDPWVTNNVLEKNIKSLGLTRSDARVHTSSVEARSIHWSPYDPVRVAFLASHKRSAKAAGGAFDFVSFCPPYYKVSYPELLLELDASPLLAEHTVLVVEYARSQKPEMKASIGRRLRRLRDRRYGRTFVAVYACDGREMPDEDDEWAAQPEEATRFGKVVRGGGKRDAVASD</sequence>
<feature type="compositionally biased region" description="Acidic residues" evidence="3">
    <location>
        <begin position="92"/>
        <end position="125"/>
    </location>
</feature>
<dbReference type="GeneID" id="9685804"/>
<gene>
    <name evidence="4" type="ORF">MICPUCDRAFT_60093</name>
</gene>
<feature type="region of interest" description="Disordered" evidence="3">
    <location>
        <begin position="1"/>
        <end position="230"/>
    </location>
</feature>
<dbReference type="PANTHER" id="PTHR43542">
    <property type="entry name" value="METHYLTRANSFERASE"/>
    <property type="match status" value="1"/>
</dbReference>
<dbReference type="OMA" id="THKRMTI"/>
<evidence type="ECO:0000313" key="4">
    <source>
        <dbReference type="EMBL" id="EEH55432.1"/>
    </source>
</evidence>
<feature type="compositionally biased region" description="Low complexity" evidence="3">
    <location>
        <begin position="64"/>
        <end position="73"/>
    </location>
</feature>
<feature type="compositionally biased region" description="Basic residues" evidence="3">
    <location>
        <begin position="186"/>
        <end position="197"/>
    </location>
</feature>
<dbReference type="GO" id="GO:0008168">
    <property type="term" value="F:methyltransferase activity"/>
    <property type="evidence" value="ECO:0007669"/>
    <property type="project" value="UniProtKB-KW"/>
</dbReference>
<evidence type="ECO:0000313" key="5">
    <source>
        <dbReference type="Proteomes" id="UP000001876"/>
    </source>
</evidence>
<keyword evidence="2" id="KW-0808">Transferase</keyword>
<dbReference type="Proteomes" id="UP000001876">
    <property type="component" value="Unassembled WGS sequence"/>
</dbReference>
<accession>C1MXB3</accession>
<dbReference type="OrthoDB" id="497122at2759"/>
<dbReference type="AlphaFoldDB" id="C1MXB3"/>
<dbReference type="Gene3D" id="3.40.50.150">
    <property type="entry name" value="Vaccinia Virus protein VP39"/>
    <property type="match status" value="1"/>
</dbReference>
<dbReference type="KEGG" id="mpp:MICPUCDRAFT_60093"/>
<dbReference type="EMBL" id="GG663742">
    <property type="protein sequence ID" value="EEH55432.1"/>
    <property type="molecule type" value="Genomic_DNA"/>
</dbReference>
<dbReference type="GO" id="GO:0031167">
    <property type="term" value="P:rRNA methylation"/>
    <property type="evidence" value="ECO:0007669"/>
    <property type="project" value="InterPro"/>
</dbReference>
<proteinExistence type="predicted"/>